<feature type="transmembrane region" description="Helical" evidence="7">
    <location>
        <begin position="137"/>
        <end position="164"/>
    </location>
</feature>
<keyword evidence="6 7" id="KW-0472">Membrane</keyword>
<organism evidence="8 9">
    <name type="scientific">Rubrobacter xylanophilus</name>
    <dbReference type="NCBI Taxonomy" id="49319"/>
    <lineage>
        <taxon>Bacteria</taxon>
        <taxon>Bacillati</taxon>
        <taxon>Actinomycetota</taxon>
        <taxon>Rubrobacteria</taxon>
        <taxon>Rubrobacterales</taxon>
        <taxon>Rubrobacteraceae</taxon>
        <taxon>Rubrobacter</taxon>
    </lineage>
</organism>
<evidence type="ECO:0000313" key="8">
    <source>
        <dbReference type="EMBL" id="BBL80971.1"/>
    </source>
</evidence>
<dbReference type="PANTHER" id="PTHR34229">
    <property type="entry name" value="METAL TRANSPORT PROTEIN HI_1621-RELATED"/>
    <property type="match status" value="1"/>
</dbReference>
<evidence type="ECO:0008006" key="10">
    <source>
        <dbReference type="Google" id="ProtNLM"/>
    </source>
</evidence>
<accession>A0A510HLS2</accession>
<evidence type="ECO:0000313" key="9">
    <source>
        <dbReference type="Proteomes" id="UP000318065"/>
    </source>
</evidence>
<proteinExistence type="predicted"/>
<evidence type="ECO:0000256" key="4">
    <source>
        <dbReference type="ARBA" id="ARBA00022692"/>
    </source>
</evidence>
<gene>
    <name evidence="8" type="ORF">RxyAA322_28250</name>
</gene>
<evidence type="ECO:0000256" key="3">
    <source>
        <dbReference type="ARBA" id="ARBA00022475"/>
    </source>
</evidence>
<feature type="transmembrane region" description="Helical" evidence="7">
    <location>
        <begin position="68"/>
        <end position="93"/>
    </location>
</feature>
<protein>
    <recommendedName>
        <fullName evidence="10">Cobalamin (Vitamin B12) biosynthesis CbiM protein</fullName>
    </recommendedName>
</protein>
<dbReference type="OrthoDB" id="5395048at2"/>
<keyword evidence="4 7" id="KW-0812">Transmembrane</keyword>
<dbReference type="AlphaFoldDB" id="A0A510HLS2"/>
<evidence type="ECO:0000256" key="7">
    <source>
        <dbReference type="SAM" id="Phobius"/>
    </source>
</evidence>
<name>A0A510HLS2_9ACTN</name>
<dbReference type="Gene3D" id="1.10.1760.20">
    <property type="match status" value="1"/>
</dbReference>
<sequence length="221" mass="22284">MHIPDGLMYPATAAATGFAGAGAVAYALKKARDELDEQRIPVVGLAAAFIFAAQMVTVPVAGGTSAHLLGGAMAGILLGPWVGVLVMSVVYFVQAVGFADGGITALGANILCMGVLPAVGGYYFFRALTGLLPRTRAVYLGSVAVTSWLSIVAASALASVFIAVGGPLPLAAFPIMIGVHTLVGVLEAVISTSVVAAVLATRPDLLAGRDRLPAPAREEAA</sequence>
<dbReference type="EMBL" id="AP019791">
    <property type="protein sequence ID" value="BBL80971.1"/>
    <property type="molecule type" value="Genomic_DNA"/>
</dbReference>
<evidence type="ECO:0000256" key="6">
    <source>
        <dbReference type="ARBA" id="ARBA00023136"/>
    </source>
</evidence>
<feature type="transmembrane region" description="Helical" evidence="7">
    <location>
        <begin position="40"/>
        <end position="61"/>
    </location>
</feature>
<keyword evidence="9" id="KW-1185">Reference proteome</keyword>
<dbReference type="GO" id="GO:0000041">
    <property type="term" value="P:transition metal ion transport"/>
    <property type="evidence" value="ECO:0007669"/>
    <property type="project" value="InterPro"/>
</dbReference>
<keyword evidence="2" id="KW-0813">Transport</keyword>
<feature type="transmembrane region" description="Helical" evidence="7">
    <location>
        <begin position="170"/>
        <end position="201"/>
    </location>
</feature>
<comment type="subcellular location">
    <subcellularLocation>
        <location evidence="1">Cell membrane</location>
        <topology evidence="1">Multi-pass membrane protein</topology>
    </subcellularLocation>
</comment>
<dbReference type="RefSeq" id="WP_143528911.1">
    <property type="nucleotide sequence ID" value="NZ_AP019791.1"/>
</dbReference>
<evidence type="ECO:0000256" key="5">
    <source>
        <dbReference type="ARBA" id="ARBA00022989"/>
    </source>
</evidence>
<evidence type="ECO:0000256" key="2">
    <source>
        <dbReference type="ARBA" id="ARBA00022448"/>
    </source>
</evidence>
<evidence type="ECO:0000256" key="1">
    <source>
        <dbReference type="ARBA" id="ARBA00004651"/>
    </source>
</evidence>
<dbReference type="Pfam" id="PF01891">
    <property type="entry name" value="CbiM"/>
    <property type="match status" value="1"/>
</dbReference>
<dbReference type="Proteomes" id="UP000318065">
    <property type="component" value="Chromosome"/>
</dbReference>
<dbReference type="InterPro" id="IPR002751">
    <property type="entry name" value="CbiM/NikMN"/>
</dbReference>
<dbReference type="PANTHER" id="PTHR34229:SF1">
    <property type="entry name" value="METAL TRANSPORT PROTEIN HI_1621-RELATED"/>
    <property type="match status" value="1"/>
</dbReference>
<feature type="transmembrane region" description="Helical" evidence="7">
    <location>
        <begin position="7"/>
        <end position="28"/>
    </location>
</feature>
<keyword evidence="5 7" id="KW-1133">Transmembrane helix</keyword>
<dbReference type="GO" id="GO:0005886">
    <property type="term" value="C:plasma membrane"/>
    <property type="evidence" value="ECO:0007669"/>
    <property type="project" value="UniProtKB-SubCell"/>
</dbReference>
<feature type="transmembrane region" description="Helical" evidence="7">
    <location>
        <begin position="105"/>
        <end position="125"/>
    </location>
</feature>
<reference evidence="8" key="1">
    <citation type="journal article" date="2019" name="Microbiol. Resour. Announc.">
        <title>Complete Genome Sequence of Rubrobacter xylanophilus Strain AA3-22, Isolated from Arima Onsen in Japan.</title>
        <authorList>
            <person name="Tomariguchi N."/>
            <person name="Miyazaki K."/>
        </authorList>
    </citation>
    <scope>NUCLEOTIDE SEQUENCE [LARGE SCALE GENOMIC DNA]</scope>
    <source>
        <strain evidence="8">AA3-22</strain>
    </source>
</reference>
<keyword evidence="3" id="KW-1003">Cell membrane</keyword>